<keyword evidence="4 7" id="KW-0472">Membrane</keyword>
<feature type="transmembrane region" description="Helical" evidence="7">
    <location>
        <begin position="129"/>
        <end position="148"/>
    </location>
</feature>
<keyword evidence="2 7" id="KW-0812">Transmembrane</keyword>
<dbReference type="GO" id="GO:0016020">
    <property type="term" value="C:membrane"/>
    <property type="evidence" value="ECO:0007669"/>
    <property type="project" value="UniProtKB-SubCell"/>
</dbReference>
<name>A0A369JWI4_HYPMA</name>
<dbReference type="InterPro" id="IPR049326">
    <property type="entry name" value="Rhodopsin_dom_fungi"/>
</dbReference>
<proteinExistence type="inferred from homology"/>
<dbReference type="Proteomes" id="UP000076154">
    <property type="component" value="Unassembled WGS sequence"/>
</dbReference>
<keyword evidence="10" id="KW-1185">Reference proteome</keyword>
<gene>
    <name evidence="9" type="ORF">Hypma_007658</name>
</gene>
<evidence type="ECO:0000256" key="7">
    <source>
        <dbReference type="SAM" id="Phobius"/>
    </source>
</evidence>
<feature type="transmembrane region" description="Helical" evidence="7">
    <location>
        <begin position="160"/>
        <end position="183"/>
    </location>
</feature>
<dbReference type="InterPro" id="IPR052337">
    <property type="entry name" value="SAT4-like"/>
</dbReference>
<evidence type="ECO:0000313" key="10">
    <source>
        <dbReference type="Proteomes" id="UP000076154"/>
    </source>
</evidence>
<dbReference type="STRING" id="39966.A0A369JWI4"/>
<feature type="transmembrane region" description="Helical" evidence="7">
    <location>
        <begin position="237"/>
        <end position="261"/>
    </location>
</feature>
<dbReference type="InParanoid" id="A0A369JWI4"/>
<comment type="subcellular location">
    <subcellularLocation>
        <location evidence="1">Membrane</location>
        <topology evidence="1">Multi-pass membrane protein</topology>
    </subcellularLocation>
</comment>
<evidence type="ECO:0000256" key="4">
    <source>
        <dbReference type="ARBA" id="ARBA00023136"/>
    </source>
</evidence>
<evidence type="ECO:0000256" key="1">
    <source>
        <dbReference type="ARBA" id="ARBA00004141"/>
    </source>
</evidence>
<evidence type="ECO:0000256" key="6">
    <source>
        <dbReference type="SAM" id="MobiDB-lite"/>
    </source>
</evidence>
<dbReference type="EMBL" id="LUEZ02000041">
    <property type="protein sequence ID" value="RDB24735.1"/>
    <property type="molecule type" value="Genomic_DNA"/>
</dbReference>
<dbReference type="Pfam" id="PF20684">
    <property type="entry name" value="Fung_rhodopsin"/>
    <property type="match status" value="1"/>
</dbReference>
<dbReference type="OrthoDB" id="444631at2759"/>
<comment type="caution">
    <text evidence="9">The sequence shown here is derived from an EMBL/GenBank/DDBJ whole genome shotgun (WGS) entry which is preliminary data.</text>
</comment>
<dbReference type="PANTHER" id="PTHR33048:SF19">
    <property type="entry name" value="MEMBRANE PROTEIN PTH11-LIKE, PUTATIVE (AFU_ORTHOLOGUE AFUA_1G14080)-RELATED"/>
    <property type="match status" value="1"/>
</dbReference>
<organism evidence="9 10">
    <name type="scientific">Hypsizygus marmoreus</name>
    <name type="common">White beech mushroom</name>
    <name type="synonym">Agaricus marmoreus</name>
    <dbReference type="NCBI Taxonomy" id="39966"/>
    <lineage>
        <taxon>Eukaryota</taxon>
        <taxon>Fungi</taxon>
        <taxon>Dikarya</taxon>
        <taxon>Basidiomycota</taxon>
        <taxon>Agaricomycotina</taxon>
        <taxon>Agaricomycetes</taxon>
        <taxon>Agaricomycetidae</taxon>
        <taxon>Agaricales</taxon>
        <taxon>Tricholomatineae</taxon>
        <taxon>Lyophyllaceae</taxon>
        <taxon>Hypsizygus</taxon>
    </lineage>
</organism>
<keyword evidence="3 7" id="KW-1133">Transmembrane helix</keyword>
<feature type="transmembrane region" description="Helical" evidence="7">
    <location>
        <begin position="273"/>
        <end position="296"/>
    </location>
</feature>
<feature type="region of interest" description="Disordered" evidence="6">
    <location>
        <begin position="35"/>
        <end position="54"/>
    </location>
</feature>
<protein>
    <recommendedName>
        <fullName evidence="8">Rhodopsin domain-containing protein</fullName>
    </recommendedName>
</protein>
<feature type="transmembrane region" description="Helical" evidence="7">
    <location>
        <begin position="195"/>
        <end position="217"/>
    </location>
</feature>
<feature type="transmembrane region" description="Helical" evidence="7">
    <location>
        <begin position="94"/>
        <end position="117"/>
    </location>
</feature>
<comment type="similarity">
    <text evidence="5">Belongs to the SAT4 family.</text>
</comment>
<evidence type="ECO:0000259" key="8">
    <source>
        <dbReference type="Pfam" id="PF20684"/>
    </source>
</evidence>
<reference evidence="9" key="1">
    <citation type="submission" date="2018-04" db="EMBL/GenBank/DDBJ databases">
        <title>Whole genome sequencing of Hypsizygus marmoreus.</title>
        <authorList>
            <person name="Choi I.-G."/>
            <person name="Min B."/>
            <person name="Kim J.-G."/>
            <person name="Kim S."/>
            <person name="Oh Y.-L."/>
            <person name="Kong W.-S."/>
            <person name="Park H."/>
            <person name="Jeong J."/>
            <person name="Song E.-S."/>
        </authorList>
    </citation>
    <scope>NUCLEOTIDE SEQUENCE [LARGE SCALE GENOMIC DNA]</scope>
    <source>
        <strain evidence="9">51987-8</strain>
    </source>
</reference>
<accession>A0A369JWI4</accession>
<evidence type="ECO:0000256" key="2">
    <source>
        <dbReference type="ARBA" id="ARBA00022692"/>
    </source>
</evidence>
<feature type="compositionally biased region" description="Polar residues" evidence="6">
    <location>
        <begin position="45"/>
        <end position="54"/>
    </location>
</feature>
<sequence>MVENFEGITFLSEQHPFQDRTLKLISRVTPWEPATSSFEEEKGRNQPQFTQKYPSSQLATSSHIEYFEDPYHDIPAPAAGHSLFATMLNTSDPLIKIGITAVVCTIPAIATTAYRLWIRRGRYWADDAWALLSALSQFLMFSGVFIHITHSSPKGAMVAAYYLMAAPFYTVVWFARLSILFSIIRIDPSAVRRRLLLFVAALFFITTVVLVTQLFWVCEPEPGWKLEDSPQCVLTRQVVVLQIVTDVLADAILITAPLRLLRNLSDRKLRRRLTVIFSTCLITTVVSIVHAAFIFLRAGPQEVIAAIVEDNVSLIVCNVPVVVTSVMRLQRNAQKENASRGTALRFAPLGNTTTIGGGETATATTGWMNHFRWERDLGLEDESETGTTLSHIDIKSTSVQVQLLDVGGKPRPTSHFDEDTRKDPHPHHDFEEDARAKGSLRFQDG</sequence>
<dbReference type="AlphaFoldDB" id="A0A369JWI4"/>
<evidence type="ECO:0000256" key="5">
    <source>
        <dbReference type="ARBA" id="ARBA00038359"/>
    </source>
</evidence>
<feature type="domain" description="Rhodopsin" evidence="8">
    <location>
        <begin position="115"/>
        <end position="322"/>
    </location>
</feature>
<evidence type="ECO:0000256" key="3">
    <source>
        <dbReference type="ARBA" id="ARBA00022989"/>
    </source>
</evidence>
<feature type="region of interest" description="Disordered" evidence="6">
    <location>
        <begin position="406"/>
        <end position="445"/>
    </location>
</feature>
<feature type="compositionally biased region" description="Basic and acidic residues" evidence="6">
    <location>
        <begin position="414"/>
        <end position="436"/>
    </location>
</feature>
<evidence type="ECO:0000313" key="9">
    <source>
        <dbReference type="EMBL" id="RDB24735.1"/>
    </source>
</evidence>
<dbReference type="PANTHER" id="PTHR33048">
    <property type="entry name" value="PTH11-LIKE INTEGRAL MEMBRANE PROTEIN (AFU_ORTHOLOGUE AFUA_5G11245)"/>
    <property type="match status" value="1"/>
</dbReference>